<dbReference type="Gene3D" id="2.40.110.10">
    <property type="entry name" value="Butyryl-CoA Dehydrogenase, subunit A, domain 2"/>
    <property type="match status" value="1"/>
</dbReference>
<gene>
    <name evidence="9" type="ORF">SAMEA3906487_02887</name>
</gene>
<keyword evidence="5 9" id="KW-0560">Oxidoreductase</keyword>
<evidence type="ECO:0000259" key="8">
    <source>
        <dbReference type="Pfam" id="PF02771"/>
    </source>
</evidence>
<keyword evidence="10" id="KW-1185">Reference proteome</keyword>
<dbReference type="PANTHER" id="PTHR43884:SF20">
    <property type="entry name" value="ACYL-COA DEHYDROGENASE FADE28"/>
    <property type="match status" value="1"/>
</dbReference>
<feature type="domain" description="Acyl-CoA dehydrogenase/oxidase N-terminal" evidence="8">
    <location>
        <begin position="6"/>
        <end position="101"/>
    </location>
</feature>
<dbReference type="InterPro" id="IPR006091">
    <property type="entry name" value="Acyl-CoA_Oxase/DH_mid-dom"/>
</dbReference>
<sequence length="372" mass="40339">MNFDLNDEQKQLTAAIGRFIEKDYDFDSRSRYLRQPQGHDDGAWRALAELGLMALPIDSEHGGFSGSAVDMMAVQQALAPAMIVEPYQATVIAAHALQRAGGHGAVLSQVAAGSLKLAAAFNEARSRYQLNEVRTRASQGRLSGEKCVITHGAQADWLLVSARSHAETADTDGISLYLVDRNAPGLQIKDYRSIDNLRAADIRLDNTPGTLVGAEGKGWDLLDATADYACVLLCAEAVGLIDSLIETTVSYTKLRKQFGVPIASFQALQHRMADMLIHAEQARSITMLAAGRYDSASPEERRRYVSAAKARIAQAGRAVGQEAVQLHGGIGVTNELPAAHMFKRLTVINTLFGDRDHHISRFTAQPAFRQAG</sequence>
<name>A0A157LNG2_9BORD</name>
<dbReference type="InterPro" id="IPR046373">
    <property type="entry name" value="Acyl-CoA_Oxase/DH_mid-dom_sf"/>
</dbReference>
<dbReference type="Pfam" id="PF00441">
    <property type="entry name" value="Acyl-CoA_dh_1"/>
    <property type="match status" value="1"/>
</dbReference>
<evidence type="ECO:0000256" key="3">
    <source>
        <dbReference type="ARBA" id="ARBA00022630"/>
    </source>
</evidence>
<dbReference type="OrthoDB" id="9770681at2"/>
<feature type="domain" description="Acyl-CoA dehydrogenase/oxidase C-terminal" evidence="6">
    <location>
        <begin position="216"/>
        <end position="359"/>
    </location>
</feature>
<dbReference type="InterPro" id="IPR036250">
    <property type="entry name" value="AcylCo_DH-like_C"/>
</dbReference>
<dbReference type="KEGG" id="btrm:SAMEA390648702887"/>
<dbReference type="EC" id="1.3.99.-" evidence="9"/>
<feature type="domain" description="Acyl-CoA oxidase/dehydrogenase middle" evidence="7">
    <location>
        <begin position="132"/>
        <end position="206"/>
    </location>
</feature>
<dbReference type="AlphaFoldDB" id="A0A157LNG2"/>
<evidence type="ECO:0000256" key="2">
    <source>
        <dbReference type="ARBA" id="ARBA00009347"/>
    </source>
</evidence>
<dbReference type="SUPFAM" id="SSF56645">
    <property type="entry name" value="Acyl-CoA dehydrogenase NM domain-like"/>
    <property type="match status" value="1"/>
</dbReference>
<evidence type="ECO:0000313" key="10">
    <source>
        <dbReference type="Proteomes" id="UP000076825"/>
    </source>
</evidence>
<dbReference type="Gene3D" id="1.20.140.10">
    <property type="entry name" value="Butyryl-CoA Dehydrogenase, subunit A, domain 3"/>
    <property type="match status" value="1"/>
</dbReference>
<comment type="cofactor">
    <cofactor evidence="1">
        <name>FAD</name>
        <dbReference type="ChEBI" id="CHEBI:57692"/>
    </cofactor>
</comment>
<evidence type="ECO:0000259" key="7">
    <source>
        <dbReference type="Pfam" id="PF02770"/>
    </source>
</evidence>
<dbReference type="Gene3D" id="1.10.540.10">
    <property type="entry name" value="Acyl-CoA dehydrogenase/oxidase, N-terminal domain"/>
    <property type="match status" value="1"/>
</dbReference>
<dbReference type="InterPro" id="IPR037069">
    <property type="entry name" value="AcylCoA_DH/ox_N_sf"/>
</dbReference>
<evidence type="ECO:0000256" key="4">
    <source>
        <dbReference type="ARBA" id="ARBA00022827"/>
    </source>
</evidence>
<evidence type="ECO:0000256" key="5">
    <source>
        <dbReference type="ARBA" id="ARBA00023002"/>
    </source>
</evidence>
<keyword evidence="4" id="KW-0274">FAD</keyword>
<dbReference type="GeneID" id="56589860"/>
<dbReference type="RefSeq" id="WP_025517360.1">
    <property type="nucleotide sequence ID" value="NZ_CP016340.1"/>
</dbReference>
<dbReference type="InterPro" id="IPR009075">
    <property type="entry name" value="AcylCo_DH/oxidase_C"/>
</dbReference>
<accession>A0A157LNG2</accession>
<evidence type="ECO:0000313" key="9">
    <source>
        <dbReference type="EMBL" id="SAI71717.1"/>
    </source>
</evidence>
<dbReference type="GO" id="GO:0050660">
    <property type="term" value="F:flavin adenine dinucleotide binding"/>
    <property type="evidence" value="ECO:0007669"/>
    <property type="project" value="InterPro"/>
</dbReference>
<dbReference type="Pfam" id="PF02771">
    <property type="entry name" value="Acyl-CoA_dh_N"/>
    <property type="match status" value="1"/>
</dbReference>
<dbReference type="PANTHER" id="PTHR43884">
    <property type="entry name" value="ACYL-COA DEHYDROGENASE"/>
    <property type="match status" value="1"/>
</dbReference>
<dbReference type="EMBL" id="LT546645">
    <property type="protein sequence ID" value="SAI71717.1"/>
    <property type="molecule type" value="Genomic_DNA"/>
</dbReference>
<dbReference type="PATRIC" id="fig|123899.6.peg.2875"/>
<keyword evidence="3" id="KW-0285">Flavoprotein</keyword>
<comment type="similarity">
    <text evidence="2">Belongs to the acyl-CoA dehydrogenase family.</text>
</comment>
<dbReference type="InterPro" id="IPR009100">
    <property type="entry name" value="AcylCoA_DH/oxidase_NM_dom_sf"/>
</dbReference>
<dbReference type="CDD" id="cd00567">
    <property type="entry name" value="ACAD"/>
    <property type="match status" value="1"/>
</dbReference>
<dbReference type="SUPFAM" id="SSF47203">
    <property type="entry name" value="Acyl-CoA dehydrogenase C-terminal domain-like"/>
    <property type="match status" value="1"/>
</dbReference>
<dbReference type="Proteomes" id="UP000076825">
    <property type="component" value="Chromosome 1"/>
</dbReference>
<dbReference type="InterPro" id="IPR013786">
    <property type="entry name" value="AcylCoA_DH/ox_N"/>
</dbReference>
<proteinExistence type="inferred from homology"/>
<protein>
    <submittedName>
        <fullName evidence="9">Acyl-CoA dehydrogenase</fullName>
        <ecNumber evidence="9">1.3.8.1</ecNumber>
        <ecNumber evidence="9">1.3.99.-</ecNumber>
    </submittedName>
</protein>
<reference evidence="9 10" key="1">
    <citation type="submission" date="2016-04" db="EMBL/GenBank/DDBJ databases">
        <authorList>
            <consortium name="Pathogen Informatics"/>
        </authorList>
    </citation>
    <scope>NUCLEOTIDE SEQUENCE [LARGE SCALE GENOMIC DNA]</scope>
    <source>
        <strain evidence="9 10">H044680328</strain>
    </source>
</reference>
<dbReference type="GO" id="GO:0016937">
    <property type="term" value="F:short-chain fatty acyl-CoA dehydrogenase activity"/>
    <property type="evidence" value="ECO:0007669"/>
    <property type="project" value="UniProtKB-EC"/>
</dbReference>
<evidence type="ECO:0000256" key="1">
    <source>
        <dbReference type="ARBA" id="ARBA00001974"/>
    </source>
</evidence>
<dbReference type="STRING" id="123899.SAMEA3906487_02887"/>
<evidence type="ECO:0000259" key="6">
    <source>
        <dbReference type="Pfam" id="PF00441"/>
    </source>
</evidence>
<dbReference type="eggNOG" id="COG1960">
    <property type="taxonomic scope" value="Bacteria"/>
</dbReference>
<organism evidence="9 10">
    <name type="scientific">Bordetella trematum</name>
    <dbReference type="NCBI Taxonomy" id="123899"/>
    <lineage>
        <taxon>Bacteria</taxon>
        <taxon>Pseudomonadati</taxon>
        <taxon>Pseudomonadota</taxon>
        <taxon>Betaproteobacteria</taxon>
        <taxon>Burkholderiales</taxon>
        <taxon>Alcaligenaceae</taxon>
        <taxon>Bordetella</taxon>
    </lineage>
</organism>
<dbReference type="Pfam" id="PF02770">
    <property type="entry name" value="Acyl-CoA_dh_M"/>
    <property type="match status" value="1"/>
</dbReference>
<dbReference type="EC" id="1.3.8.1" evidence="9"/>